<gene>
    <name evidence="1" type="ORF">BKP35_12125</name>
</gene>
<dbReference type="Proteomes" id="UP000180098">
    <property type="component" value="Unassembled WGS sequence"/>
</dbReference>
<protein>
    <submittedName>
        <fullName evidence="1">Uncharacterized protein</fullName>
    </submittedName>
</protein>
<organism evidence="1 2">
    <name type="scientific">Anaerobacillus arseniciselenatis</name>
    <dbReference type="NCBI Taxonomy" id="85682"/>
    <lineage>
        <taxon>Bacteria</taxon>
        <taxon>Bacillati</taxon>
        <taxon>Bacillota</taxon>
        <taxon>Bacilli</taxon>
        <taxon>Bacillales</taxon>
        <taxon>Bacillaceae</taxon>
        <taxon>Anaerobacillus</taxon>
    </lineage>
</organism>
<dbReference type="OrthoDB" id="9860907at2"/>
<accession>A0A1S2LHD8</accession>
<comment type="caution">
    <text evidence="1">The sequence shown here is derived from an EMBL/GenBank/DDBJ whole genome shotgun (WGS) entry which is preliminary data.</text>
</comment>
<reference evidence="1 2" key="1">
    <citation type="submission" date="2016-10" db="EMBL/GenBank/DDBJ databases">
        <title>Draft genome sequences of four alkaliphilic bacteria belonging to the Anaerobacillus genus.</title>
        <authorList>
            <person name="Bassil N.M."/>
            <person name="Lloyd J.R."/>
        </authorList>
    </citation>
    <scope>NUCLEOTIDE SEQUENCE [LARGE SCALE GENOMIC DNA]</scope>
    <source>
        <strain evidence="1 2">DSM 15340</strain>
    </source>
</reference>
<keyword evidence="2" id="KW-1185">Reference proteome</keyword>
<sequence length="110" mass="12816">MDLLQRFEEAMTVHSLDIDTTYSKRMYLIEMMLYGSSEKVGDVDFSTFTVSELKKTIDDILEYESDEITDYDFEDARNIGNPIYELNSLAGLTNNILAVKPQQKKKRRFI</sequence>
<evidence type="ECO:0000313" key="1">
    <source>
        <dbReference type="EMBL" id="OIJ11483.1"/>
    </source>
</evidence>
<evidence type="ECO:0000313" key="2">
    <source>
        <dbReference type="Proteomes" id="UP000180098"/>
    </source>
</evidence>
<dbReference type="RefSeq" id="WP_071313623.1">
    <property type="nucleotide sequence ID" value="NZ_MLQQ01000027.1"/>
</dbReference>
<name>A0A1S2LHD8_9BACI</name>
<proteinExistence type="predicted"/>
<dbReference type="AlphaFoldDB" id="A0A1S2LHD8"/>
<dbReference type="EMBL" id="MLQQ01000027">
    <property type="protein sequence ID" value="OIJ11483.1"/>
    <property type="molecule type" value="Genomic_DNA"/>
</dbReference>